<accession>A0ABV2KUV0</accession>
<keyword evidence="2" id="KW-1185">Reference proteome</keyword>
<dbReference type="Pfam" id="PF08970">
    <property type="entry name" value="Sda"/>
    <property type="match status" value="1"/>
</dbReference>
<sequence>MESLSNQLLIDSYRKAKRMNLNDDFIQLIERELKKRKIFDMLKESS</sequence>
<reference evidence="1 2" key="1">
    <citation type="submission" date="2024-06" db="EMBL/GenBank/DDBJ databases">
        <title>Genomic Encyclopedia of Type Strains, Phase IV (KMG-IV): sequencing the most valuable type-strain genomes for metagenomic binning, comparative biology and taxonomic classification.</title>
        <authorList>
            <person name="Goeker M."/>
        </authorList>
    </citation>
    <scope>NUCLEOTIDE SEQUENCE [LARGE SCALE GENOMIC DNA]</scope>
    <source>
        <strain evidence="1 2">DSM 23520</strain>
    </source>
</reference>
<proteinExistence type="predicted"/>
<protein>
    <submittedName>
        <fullName evidence="1">Developmental checkpoint coupling sporulation initiation to replication initiation</fullName>
    </submittedName>
</protein>
<comment type="caution">
    <text evidence="1">The sequence shown here is derived from an EMBL/GenBank/DDBJ whole genome shotgun (WGS) entry which is preliminary data.</text>
</comment>
<evidence type="ECO:0000313" key="1">
    <source>
        <dbReference type="EMBL" id="MET3682485.1"/>
    </source>
</evidence>
<dbReference type="SUPFAM" id="SSF100985">
    <property type="entry name" value="Sporulation inhibitor Sda"/>
    <property type="match status" value="1"/>
</dbReference>
<organism evidence="1 2">
    <name type="scientific">Alkalibacillus flavidus</name>
    <dbReference type="NCBI Taxonomy" id="546021"/>
    <lineage>
        <taxon>Bacteria</taxon>
        <taxon>Bacillati</taxon>
        <taxon>Bacillota</taxon>
        <taxon>Bacilli</taxon>
        <taxon>Bacillales</taxon>
        <taxon>Bacillaceae</taxon>
        <taxon>Alkalibacillus</taxon>
    </lineage>
</organism>
<name>A0ABV2KUV0_9BACI</name>
<dbReference type="InterPro" id="IPR015064">
    <property type="entry name" value="Sda"/>
</dbReference>
<dbReference type="Gene3D" id="1.10.287.1100">
    <property type="entry name" value="Sporulation inhibitor A"/>
    <property type="match status" value="1"/>
</dbReference>
<dbReference type="RefSeq" id="WP_354219094.1">
    <property type="nucleotide sequence ID" value="NZ_JBEPMX010000002.1"/>
</dbReference>
<dbReference type="InterPro" id="IPR036916">
    <property type="entry name" value="Sda_sf"/>
</dbReference>
<dbReference type="EMBL" id="JBEPMX010000002">
    <property type="protein sequence ID" value="MET3682485.1"/>
    <property type="molecule type" value="Genomic_DNA"/>
</dbReference>
<gene>
    <name evidence="1" type="ORF">ABID56_000566</name>
</gene>
<evidence type="ECO:0000313" key="2">
    <source>
        <dbReference type="Proteomes" id="UP001549167"/>
    </source>
</evidence>
<dbReference type="Proteomes" id="UP001549167">
    <property type="component" value="Unassembled WGS sequence"/>
</dbReference>